<proteinExistence type="predicted"/>
<gene>
    <name evidence="1" type="ORF">ACFORG_03915</name>
</gene>
<reference evidence="2" key="1">
    <citation type="journal article" date="2019" name="Int. J. Syst. Evol. Microbiol.">
        <title>The Global Catalogue of Microorganisms (GCM) 10K type strain sequencing project: providing services to taxonomists for standard genome sequencing and annotation.</title>
        <authorList>
            <consortium name="The Broad Institute Genomics Platform"/>
            <consortium name="The Broad Institute Genome Sequencing Center for Infectious Disease"/>
            <person name="Wu L."/>
            <person name="Ma J."/>
        </authorList>
    </citation>
    <scope>NUCLEOTIDE SEQUENCE [LARGE SCALE GENOMIC DNA]</scope>
    <source>
        <strain evidence="2">KCTC 42911</strain>
    </source>
</reference>
<comment type="caution">
    <text evidence="1">The sequence shown here is derived from an EMBL/GenBank/DDBJ whole genome shotgun (WGS) entry which is preliminary data.</text>
</comment>
<name>A0ABV7TBK6_9RHOB</name>
<evidence type="ECO:0000313" key="1">
    <source>
        <dbReference type="EMBL" id="MFC3612899.1"/>
    </source>
</evidence>
<dbReference type="Proteomes" id="UP001595629">
    <property type="component" value="Unassembled WGS sequence"/>
</dbReference>
<sequence>MKIEKNTADYALYLEERSICFSREWSQTNATVPRRLIERAGLMFETVQGHCQVICSGLEQA</sequence>
<keyword evidence="2" id="KW-1185">Reference proteome</keyword>
<protein>
    <submittedName>
        <fullName evidence="1">Uncharacterized protein</fullName>
    </submittedName>
</protein>
<dbReference type="RefSeq" id="WP_386734087.1">
    <property type="nucleotide sequence ID" value="NZ_JBHRXI010000002.1"/>
</dbReference>
<evidence type="ECO:0000313" key="2">
    <source>
        <dbReference type="Proteomes" id="UP001595629"/>
    </source>
</evidence>
<dbReference type="EMBL" id="JBHRXI010000002">
    <property type="protein sequence ID" value="MFC3612899.1"/>
    <property type="molecule type" value="Genomic_DNA"/>
</dbReference>
<accession>A0ABV7TBK6</accession>
<organism evidence="1 2">
    <name type="scientific">Lutimaribacter marinistellae</name>
    <dbReference type="NCBI Taxonomy" id="1820329"/>
    <lineage>
        <taxon>Bacteria</taxon>
        <taxon>Pseudomonadati</taxon>
        <taxon>Pseudomonadota</taxon>
        <taxon>Alphaproteobacteria</taxon>
        <taxon>Rhodobacterales</taxon>
        <taxon>Roseobacteraceae</taxon>
        <taxon>Lutimaribacter</taxon>
    </lineage>
</organism>